<dbReference type="InterPro" id="IPR007221">
    <property type="entry name" value="MreC"/>
</dbReference>
<dbReference type="GO" id="GO:0005886">
    <property type="term" value="C:plasma membrane"/>
    <property type="evidence" value="ECO:0007669"/>
    <property type="project" value="TreeGrafter"/>
</dbReference>
<keyword evidence="6" id="KW-0175">Coiled coil</keyword>
<dbReference type="Pfam" id="PF04085">
    <property type="entry name" value="MreC"/>
    <property type="match status" value="1"/>
</dbReference>
<sequence length="318" mass="34928">MFERSTPRIFSQGPSQAAKLLVLSALAVLLMVVDVRFQVTSPIRQTVATAIYPLQWLMWKPVQAWQTARDYTRNMQEAQSAAHDAERRAVEMAERINHVGALERENDNLRAMLGLRERLPTKALTAEIAYEAPDPYTNRLIIDKGLTAGVRQGAPVLDSFGVLGQVTQAYPLSSEVRVVTDRDQTVPVMNLRTGLRMVAFGEASNRPGNGIELRFVPAGSDVQEGDMLITSGIDGYYAQGVPVAEVTFVETHNDAPFMRILAKPVAQVHSARYVMVLDPVGMHGEYGPELPDEQAGAQQRYAPPSSTPATEAALSRSR</sequence>
<organism evidence="9 10">
    <name type="scientific">Lampropedia aestuarii</name>
    <dbReference type="NCBI Taxonomy" id="2562762"/>
    <lineage>
        <taxon>Bacteria</taxon>
        <taxon>Pseudomonadati</taxon>
        <taxon>Pseudomonadota</taxon>
        <taxon>Betaproteobacteria</taxon>
        <taxon>Burkholderiales</taxon>
        <taxon>Comamonadaceae</taxon>
        <taxon>Lampropedia</taxon>
    </lineage>
</organism>
<evidence type="ECO:0000256" key="3">
    <source>
        <dbReference type="ARBA" id="ARBA00022960"/>
    </source>
</evidence>
<dbReference type="Proteomes" id="UP000306236">
    <property type="component" value="Unassembled WGS sequence"/>
</dbReference>
<gene>
    <name evidence="9" type="primary">mreC</name>
    <name evidence="9" type="ORF">E8K88_05290</name>
</gene>
<dbReference type="PIRSF" id="PIRSF038471">
    <property type="entry name" value="MreC"/>
    <property type="match status" value="1"/>
</dbReference>
<feature type="region of interest" description="Disordered" evidence="7">
    <location>
        <begin position="285"/>
        <end position="318"/>
    </location>
</feature>
<dbReference type="GO" id="GO:0008360">
    <property type="term" value="P:regulation of cell shape"/>
    <property type="evidence" value="ECO:0007669"/>
    <property type="project" value="UniProtKB-KW"/>
</dbReference>
<dbReference type="OrthoDB" id="9808025at2"/>
<dbReference type="InterPro" id="IPR055342">
    <property type="entry name" value="MreC_beta-barrel_core"/>
</dbReference>
<accession>A0A4S5BQU9</accession>
<dbReference type="InterPro" id="IPR042177">
    <property type="entry name" value="Cell/Rod_1"/>
</dbReference>
<comment type="function">
    <text evidence="5">Involved in formation and maintenance of cell shape.</text>
</comment>
<dbReference type="RefSeq" id="WP_136405613.1">
    <property type="nucleotide sequence ID" value="NZ_SSWX01000005.1"/>
</dbReference>
<evidence type="ECO:0000313" key="9">
    <source>
        <dbReference type="EMBL" id="THJ34900.1"/>
    </source>
</evidence>
<feature type="coiled-coil region" evidence="6">
    <location>
        <begin position="68"/>
        <end position="95"/>
    </location>
</feature>
<dbReference type="EMBL" id="SSWX01000005">
    <property type="protein sequence ID" value="THJ34900.1"/>
    <property type="molecule type" value="Genomic_DNA"/>
</dbReference>
<feature type="compositionally biased region" description="Low complexity" evidence="7">
    <location>
        <begin position="302"/>
        <end position="318"/>
    </location>
</feature>
<dbReference type="Gene3D" id="2.40.10.350">
    <property type="entry name" value="Rod shape-determining protein MreC, domain 2"/>
    <property type="match status" value="1"/>
</dbReference>
<evidence type="ECO:0000313" key="10">
    <source>
        <dbReference type="Proteomes" id="UP000306236"/>
    </source>
</evidence>
<evidence type="ECO:0000256" key="5">
    <source>
        <dbReference type="PIRNR" id="PIRNR038471"/>
    </source>
</evidence>
<feature type="domain" description="Rod shape-determining protein MreC beta-barrel core" evidence="8">
    <location>
        <begin position="130"/>
        <end position="277"/>
    </location>
</feature>
<evidence type="ECO:0000256" key="1">
    <source>
        <dbReference type="ARBA" id="ARBA00009369"/>
    </source>
</evidence>
<keyword evidence="3 5" id="KW-0133">Cell shape</keyword>
<dbReference type="PANTHER" id="PTHR34138">
    <property type="entry name" value="CELL SHAPE-DETERMINING PROTEIN MREC"/>
    <property type="match status" value="1"/>
</dbReference>
<evidence type="ECO:0000256" key="6">
    <source>
        <dbReference type="SAM" id="Coils"/>
    </source>
</evidence>
<reference evidence="9 10" key="1">
    <citation type="submission" date="2019-04" db="EMBL/GenBank/DDBJ databases">
        <title>Lampropedia sp YIM MLB12 draf genome.</title>
        <authorList>
            <person name="Wang Y.-X."/>
        </authorList>
    </citation>
    <scope>NUCLEOTIDE SEQUENCE [LARGE SCALE GENOMIC DNA]</scope>
    <source>
        <strain evidence="9 10">YIM MLB12</strain>
    </source>
</reference>
<comment type="similarity">
    <text evidence="1 5">Belongs to the MreC family.</text>
</comment>
<dbReference type="Gene3D" id="2.40.10.340">
    <property type="entry name" value="Rod shape-determining protein MreC, domain 1"/>
    <property type="match status" value="1"/>
</dbReference>
<evidence type="ECO:0000259" key="8">
    <source>
        <dbReference type="Pfam" id="PF04085"/>
    </source>
</evidence>
<dbReference type="AlphaFoldDB" id="A0A4S5BQU9"/>
<name>A0A4S5BQU9_9BURK</name>
<protein>
    <recommendedName>
        <fullName evidence="2 5">Cell shape-determining protein MreC</fullName>
    </recommendedName>
    <alternativeName>
        <fullName evidence="4 5">Cell shape protein MreC</fullName>
    </alternativeName>
</protein>
<evidence type="ECO:0000256" key="4">
    <source>
        <dbReference type="ARBA" id="ARBA00032089"/>
    </source>
</evidence>
<keyword evidence="10" id="KW-1185">Reference proteome</keyword>
<proteinExistence type="inferred from homology"/>
<dbReference type="PANTHER" id="PTHR34138:SF1">
    <property type="entry name" value="CELL SHAPE-DETERMINING PROTEIN MREC"/>
    <property type="match status" value="1"/>
</dbReference>
<comment type="caution">
    <text evidence="9">The sequence shown here is derived from an EMBL/GenBank/DDBJ whole genome shotgun (WGS) entry which is preliminary data.</text>
</comment>
<evidence type="ECO:0000256" key="7">
    <source>
        <dbReference type="SAM" id="MobiDB-lite"/>
    </source>
</evidence>
<dbReference type="NCBIfam" id="TIGR00219">
    <property type="entry name" value="mreC"/>
    <property type="match status" value="1"/>
</dbReference>
<evidence type="ECO:0000256" key="2">
    <source>
        <dbReference type="ARBA" id="ARBA00013855"/>
    </source>
</evidence>
<dbReference type="InterPro" id="IPR042175">
    <property type="entry name" value="Cell/Rod_MreC_2"/>
</dbReference>